<evidence type="ECO:0000256" key="6">
    <source>
        <dbReference type="SAM" id="MobiDB-lite"/>
    </source>
</evidence>
<gene>
    <name evidence="8" type="ORF">Celaphus_00017231</name>
</gene>
<dbReference type="PANTHER" id="PTHR31322:SF2">
    <property type="entry name" value="E3 UBIQUITIN-PROTEIN LIGASE TM129"/>
    <property type="match status" value="1"/>
</dbReference>
<dbReference type="GO" id="GO:0061630">
    <property type="term" value="F:ubiquitin protein ligase activity"/>
    <property type="evidence" value="ECO:0007669"/>
    <property type="project" value="InterPro"/>
</dbReference>
<comment type="caution">
    <text evidence="8">The sequence shown here is derived from an EMBL/GenBank/DDBJ whole genome shotgun (WGS) entry which is preliminary data.</text>
</comment>
<dbReference type="PANTHER" id="PTHR31322">
    <property type="entry name" value="E3 UBIQUITIN-PROTEIN LIGASE TM129"/>
    <property type="match status" value="1"/>
</dbReference>
<evidence type="ECO:0000313" key="8">
    <source>
        <dbReference type="EMBL" id="OWK13530.1"/>
    </source>
</evidence>
<evidence type="ECO:0000256" key="7">
    <source>
        <dbReference type="SAM" id="Phobius"/>
    </source>
</evidence>
<feature type="region of interest" description="Disordered" evidence="6">
    <location>
        <begin position="64"/>
        <end position="114"/>
    </location>
</feature>
<name>A0A212D5L1_CEREH</name>
<dbReference type="InterPro" id="IPR018801">
    <property type="entry name" value="TM129"/>
</dbReference>
<comment type="similarity">
    <text evidence="2">Belongs to the TMEM129 family.</text>
</comment>
<feature type="compositionally biased region" description="Basic and acidic residues" evidence="6">
    <location>
        <begin position="89"/>
        <end position="98"/>
    </location>
</feature>
<keyword evidence="9" id="KW-1185">Reference proteome</keyword>
<evidence type="ECO:0000256" key="1">
    <source>
        <dbReference type="ARBA" id="ARBA00004141"/>
    </source>
</evidence>
<feature type="transmembrane region" description="Helical" evidence="7">
    <location>
        <begin position="226"/>
        <end position="247"/>
    </location>
</feature>
<evidence type="ECO:0000256" key="4">
    <source>
        <dbReference type="ARBA" id="ARBA00022989"/>
    </source>
</evidence>
<comment type="subcellular location">
    <subcellularLocation>
        <location evidence="1">Membrane</location>
        <topology evidence="1">Multi-pass membrane protein</topology>
    </subcellularLocation>
</comment>
<protein>
    <submittedName>
        <fullName evidence="8">TMEM129</fullName>
    </submittedName>
</protein>
<dbReference type="GO" id="GO:0016020">
    <property type="term" value="C:membrane"/>
    <property type="evidence" value="ECO:0007669"/>
    <property type="project" value="UniProtKB-SubCell"/>
</dbReference>
<accession>A0A212D5L1</accession>
<dbReference type="OrthoDB" id="10055027at2759"/>
<dbReference type="Pfam" id="PF10272">
    <property type="entry name" value="Tmpp129"/>
    <property type="match status" value="1"/>
</dbReference>
<dbReference type="GO" id="GO:0016567">
    <property type="term" value="P:protein ubiquitination"/>
    <property type="evidence" value="ECO:0007669"/>
    <property type="project" value="InterPro"/>
</dbReference>
<dbReference type="GO" id="GO:0005783">
    <property type="term" value="C:endoplasmic reticulum"/>
    <property type="evidence" value="ECO:0007669"/>
    <property type="project" value="TreeGrafter"/>
</dbReference>
<evidence type="ECO:0000256" key="5">
    <source>
        <dbReference type="ARBA" id="ARBA00023136"/>
    </source>
</evidence>
<keyword evidence="3 7" id="KW-0812">Transmembrane</keyword>
<evidence type="ECO:0000256" key="2">
    <source>
        <dbReference type="ARBA" id="ARBA00007332"/>
    </source>
</evidence>
<keyword evidence="5 7" id="KW-0472">Membrane</keyword>
<reference evidence="8 9" key="1">
    <citation type="journal article" date="2018" name="Mol. Genet. Genomics">
        <title>The red deer Cervus elaphus genome CerEla1.0: sequencing, annotating, genes, and chromosomes.</title>
        <authorList>
            <person name="Bana N.A."/>
            <person name="Nyiri A."/>
            <person name="Nagy J."/>
            <person name="Frank K."/>
            <person name="Nagy T."/>
            <person name="Steger V."/>
            <person name="Schiller M."/>
            <person name="Lakatos P."/>
            <person name="Sugar L."/>
            <person name="Horn P."/>
            <person name="Barta E."/>
            <person name="Orosz L."/>
        </authorList>
    </citation>
    <scope>NUCLEOTIDE SEQUENCE [LARGE SCALE GENOMIC DNA]</scope>
    <source>
        <strain evidence="8">Hungarian</strain>
    </source>
</reference>
<sequence>MVAAEPAVAQESRALLRTRLGCAEIRARELLPRVSVSPAEQWDRVQHRPQAGRVEEPNPRENWLAKWGRTRGPGTSFPKILRETPPPRGRRECPEGRDSVSQSAPRHRAPTGLGRCAGWRASPGRFPRGDGGAMDSPEVTFTLAYLVFAVCFVFTPTEFHSAGLTVQNLLSGWLGSEDAAFVPYHLRRTAATLLCHSLLPLGYYVGMCFAASEKQLYYPSQTPETWRAFLLLALMLPAIACTLIYYWSRDRWARHPLARTLALYALPRSGWRAVASSVNTEFRRIDKFATGVPGARVIVTDTWVMKVTTYRVHVAQQQDVHLTVTESQQHDLSPDSNLPVQLLTIRVASANPAVQAFDIRLNSTEYGELCEKLRAPIRSAANVVIHQSLGDLFLETFASLVEVNPAYSVPSSQLLTIRVASANPAVQAFDIRLNSTEYGELCEKLRAPIRSAANVVIHQSLGDLFLETFASLVEVNPAYSVPSSQDLEACIGCMQTRASVKLVKTCQAAAEGECQQCYCRPMWCLTCMGKWFASRQDPQRPDTWLASRVPCPTCRARFCILDVCAVR</sequence>
<evidence type="ECO:0000313" key="9">
    <source>
        <dbReference type="Proteomes" id="UP000242450"/>
    </source>
</evidence>
<dbReference type="AlphaFoldDB" id="A0A212D5L1"/>
<proteinExistence type="inferred from homology"/>
<organism evidence="8 9">
    <name type="scientific">Cervus elaphus hippelaphus</name>
    <name type="common">European red deer</name>
    <dbReference type="NCBI Taxonomy" id="46360"/>
    <lineage>
        <taxon>Eukaryota</taxon>
        <taxon>Metazoa</taxon>
        <taxon>Chordata</taxon>
        <taxon>Craniata</taxon>
        <taxon>Vertebrata</taxon>
        <taxon>Euteleostomi</taxon>
        <taxon>Mammalia</taxon>
        <taxon>Eutheria</taxon>
        <taxon>Laurasiatheria</taxon>
        <taxon>Artiodactyla</taxon>
        <taxon>Ruminantia</taxon>
        <taxon>Pecora</taxon>
        <taxon>Cervidae</taxon>
        <taxon>Cervinae</taxon>
        <taxon>Cervus</taxon>
    </lineage>
</organism>
<evidence type="ECO:0000256" key="3">
    <source>
        <dbReference type="ARBA" id="ARBA00022692"/>
    </source>
</evidence>
<keyword evidence="4 7" id="KW-1133">Transmembrane helix</keyword>
<dbReference type="Proteomes" id="UP000242450">
    <property type="component" value="Chromosome 6"/>
</dbReference>
<dbReference type="EMBL" id="MKHE01000006">
    <property type="protein sequence ID" value="OWK13530.1"/>
    <property type="molecule type" value="Genomic_DNA"/>
</dbReference>